<dbReference type="InterPro" id="IPR004619">
    <property type="entry name" value="Type_III_PanK"/>
</dbReference>
<evidence type="ECO:0000256" key="6">
    <source>
        <dbReference type="ARBA" id="ARBA00012102"/>
    </source>
</evidence>
<dbReference type="OrthoDB" id="9781305at2"/>
<comment type="subunit">
    <text evidence="5 16">Homodimer.</text>
</comment>
<feature type="binding site" evidence="16">
    <location>
        <position position="109"/>
    </location>
    <ligand>
        <name>substrate</name>
    </ligand>
</feature>
<dbReference type="UniPathway" id="UPA00241">
    <property type="reaction ID" value="UER00352"/>
</dbReference>
<comment type="pathway">
    <text evidence="4 16">Cofactor biosynthesis; coenzyme A biosynthesis; CoA from (R)-pantothenate: step 1/5.</text>
</comment>
<comment type="catalytic activity">
    <reaction evidence="1 16">
        <text>(R)-pantothenate + ATP = (R)-4'-phosphopantothenate + ADP + H(+)</text>
        <dbReference type="Rhea" id="RHEA:16373"/>
        <dbReference type="ChEBI" id="CHEBI:10986"/>
        <dbReference type="ChEBI" id="CHEBI:15378"/>
        <dbReference type="ChEBI" id="CHEBI:29032"/>
        <dbReference type="ChEBI" id="CHEBI:30616"/>
        <dbReference type="ChEBI" id="CHEBI:456216"/>
        <dbReference type="EC" id="2.7.1.33"/>
    </reaction>
</comment>
<evidence type="ECO:0000256" key="9">
    <source>
        <dbReference type="ARBA" id="ARBA00022741"/>
    </source>
</evidence>
<comment type="function">
    <text evidence="16">Catalyzes the phosphorylation of pantothenate (Pan), the first step in CoA biosynthesis.</text>
</comment>
<evidence type="ECO:0000313" key="18">
    <source>
        <dbReference type="Proteomes" id="UP000197528"/>
    </source>
</evidence>
<evidence type="ECO:0000256" key="4">
    <source>
        <dbReference type="ARBA" id="ARBA00005225"/>
    </source>
</evidence>
<dbReference type="PANTHER" id="PTHR34265">
    <property type="entry name" value="TYPE III PANTOTHENATE KINASE"/>
    <property type="match status" value="1"/>
</dbReference>
<keyword evidence="18" id="KW-1185">Reference proteome</keyword>
<feature type="active site" description="Proton acceptor" evidence="16">
    <location>
        <position position="118"/>
    </location>
</feature>
<comment type="subcellular location">
    <subcellularLocation>
        <location evidence="3 16">Cytoplasm</location>
    </subcellularLocation>
</comment>
<dbReference type="CDD" id="cd24015">
    <property type="entry name" value="ASKHA_NBD_PanK-III"/>
    <property type="match status" value="1"/>
</dbReference>
<evidence type="ECO:0000256" key="8">
    <source>
        <dbReference type="ARBA" id="ARBA00022679"/>
    </source>
</evidence>
<comment type="caution">
    <text evidence="16">Lacks conserved residue(s) required for the propagation of feature annotation.</text>
</comment>
<keyword evidence="7 16" id="KW-0963">Cytoplasm</keyword>
<gene>
    <name evidence="16" type="primary">coaX</name>
    <name evidence="17" type="ORF">CBI31_05850</name>
</gene>
<evidence type="ECO:0000313" key="17">
    <source>
        <dbReference type="EMBL" id="OWS69857.1"/>
    </source>
</evidence>
<dbReference type="AlphaFoldDB" id="A0A254Q4P5"/>
<feature type="binding site" evidence="16">
    <location>
        <begin position="116"/>
        <end position="119"/>
    </location>
    <ligand>
        <name>substrate</name>
    </ligand>
</feature>
<evidence type="ECO:0000256" key="13">
    <source>
        <dbReference type="ARBA" id="ARBA00022993"/>
    </source>
</evidence>
<dbReference type="GO" id="GO:0005524">
    <property type="term" value="F:ATP binding"/>
    <property type="evidence" value="ECO:0007669"/>
    <property type="project" value="UniProtKB-UniRule"/>
</dbReference>
<evidence type="ECO:0000256" key="5">
    <source>
        <dbReference type="ARBA" id="ARBA00011738"/>
    </source>
</evidence>
<reference evidence="17 18" key="1">
    <citation type="submission" date="2017-05" db="EMBL/GenBank/DDBJ databases">
        <title>Genome of Polynucleobacter sp. MWH-Feld-100.</title>
        <authorList>
            <person name="Hahn M.W."/>
        </authorList>
    </citation>
    <scope>NUCLEOTIDE SEQUENCE [LARGE SCALE GENOMIC DNA]</scope>
    <source>
        <strain evidence="17 18">MWH-Feld-100</strain>
    </source>
</reference>
<evidence type="ECO:0000256" key="14">
    <source>
        <dbReference type="ARBA" id="ARBA00038036"/>
    </source>
</evidence>
<dbReference type="NCBIfam" id="TIGR00671">
    <property type="entry name" value="baf"/>
    <property type="match status" value="1"/>
</dbReference>
<feature type="binding site" evidence="16">
    <location>
        <position position="141"/>
    </location>
    <ligand>
        <name>ATP</name>
        <dbReference type="ChEBI" id="CHEBI:30616"/>
    </ligand>
</feature>
<keyword evidence="13 16" id="KW-0173">Coenzyme A biosynthesis</keyword>
<dbReference type="GO" id="GO:0015937">
    <property type="term" value="P:coenzyme A biosynthetic process"/>
    <property type="evidence" value="ECO:0007669"/>
    <property type="project" value="UniProtKB-UniRule"/>
</dbReference>
<dbReference type="EC" id="2.7.1.33" evidence="6 16"/>
<evidence type="ECO:0000256" key="16">
    <source>
        <dbReference type="HAMAP-Rule" id="MF_01274"/>
    </source>
</evidence>
<name>A0A254Q4P5_9BURK</name>
<dbReference type="PANTHER" id="PTHR34265:SF1">
    <property type="entry name" value="TYPE III PANTOTHENATE KINASE"/>
    <property type="match status" value="1"/>
</dbReference>
<dbReference type="HAMAP" id="MF_01274">
    <property type="entry name" value="Pantothen_kinase_3"/>
    <property type="match status" value="1"/>
</dbReference>
<keyword evidence="9 16" id="KW-0547">Nucleotide-binding</keyword>
<dbReference type="Proteomes" id="UP000197528">
    <property type="component" value="Unassembled WGS sequence"/>
</dbReference>
<dbReference type="GO" id="GO:0004594">
    <property type="term" value="F:pantothenate kinase activity"/>
    <property type="evidence" value="ECO:0007669"/>
    <property type="project" value="UniProtKB-UniRule"/>
</dbReference>
<evidence type="ECO:0000256" key="3">
    <source>
        <dbReference type="ARBA" id="ARBA00004496"/>
    </source>
</evidence>
<comment type="cofactor">
    <cofactor evidence="2">
        <name>K(+)</name>
        <dbReference type="ChEBI" id="CHEBI:29103"/>
    </cofactor>
</comment>
<dbReference type="GO" id="GO:0005737">
    <property type="term" value="C:cytoplasm"/>
    <property type="evidence" value="ECO:0007669"/>
    <property type="project" value="UniProtKB-SubCell"/>
</dbReference>
<dbReference type="EMBL" id="NGUP01000003">
    <property type="protein sequence ID" value="OWS69857.1"/>
    <property type="molecule type" value="Genomic_DNA"/>
</dbReference>
<sequence>MSLYLLFDVGNTRLKWAAVESTQQPSDRQKKLWAYSGSISSKSLASPEHRAELADYIAKTLPKPDAIGFTCVAGKGVIENLQSLFPQWSDISWKQLKGDSQYNSLRTLYQDPSKLGADRWAAVIGARALSNTNTLIINAGTATTIDLLSSNGVHYGGWILPGLELMHKSLEGNTAQLPLAVRDETSYGFGLSTNNAIISGCDAAQIGAIQYAIQLAKEMNHPVEKVWIDGGNAKILAAQMSKFKGQSSLTVESTETIEGLVLRGIWAWLLQNL</sequence>
<evidence type="ECO:0000256" key="15">
    <source>
        <dbReference type="ARBA" id="ARBA00040883"/>
    </source>
</evidence>
<organism evidence="17 18">
    <name type="scientific">Polynucleobacter campilacus</name>
    <dbReference type="NCBI Taxonomy" id="1743163"/>
    <lineage>
        <taxon>Bacteria</taxon>
        <taxon>Pseudomonadati</taxon>
        <taxon>Pseudomonadota</taxon>
        <taxon>Betaproteobacteria</taxon>
        <taxon>Burkholderiales</taxon>
        <taxon>Burkholderiaceae</taxon>
        <taxon>Polynucleobacter</taxon>
    </lineage>
</organism>
<evidence type="ECO:0000256" key="7">
    <source>
        <dbReference type="ARBA" id="ARBA00022490"/>
    </source>
</evidence>
<keyword evidence="11 16" id="KW-0067">ATP-binding</keyword>
<dbReference type="Pfam" id="PF03309">
    <property type="entry name" value="Pan_kinase"/>
    <property type="match status" value="1"/>
</dbReference>
<evidence type="ECO:0000256" key="12">
    <source>
        <dbReference type="ARBA" id="ARBA00022958"/>
    </source>
</evidence>
<keyword evidence="10 16" id="KW-0418">Kinase</keyword>
<comment type="cofactor">
    <cofactor evidence="16">
        <name>NH4(+)</name>
        <dbReference type="ChEBI" id="CHEBI:28938"/>
    </cofactor>
    <cofactor evidence="16">
        <name>K(+)</name>
        <dbReference type="ChEBI" id="CHEBI:29103"/>
    </cofactor>
    <text evidence="16">A monovalent cation. Ammonium or potassium.</text>
</comment>
<comment type="caution">
    <text evidence="17">The sequence shown here is derived from an EMBL/GenBank/DDBJ whole genome shotgun (WGS) entry which is preliminary data.</text>
</comment>
<dbReference type="SUPFAM" id="SSF53067">
    <property type="entry name" value="Actin-like ATPase domain"/>
    <property type="match status" value="2"/>
</dbReference>
<dbReference type="Gene3D" id="3.30.420.40">
    <property type="match status" value="2"/>
</dbReference>
<dbReference type="InterPro" id="IPR043129">
    <property type="entry name" value="ATPase_NBD"/>
</dbReference>
<keyword evidence="12 16" id="KW-0630">Potassium</keyword>
<comment type="similarity">
    <text evidence="14 16">Belongs to the type III pantothenate kinase family.</text>
</comment>
<feature type="binding site" evidence="16">
    <location>
        <begin position="8"/>
        <end position="15"/>
    </location>
    <ligand>
        <name>ATP</name>
        <dbReference type="ChEBI" id="CHEBI:30616"/>
    </ligand>
</feature>
<accession>A0A254Q4P5</accession>
<feature type="binding site" evidence="16">
    <location>
        <position position="193"/>
    </location>
    <ligand>
        <name>substrate</name>
    </ligand>
</feature>
<dbReference type="RefSeq" id="WP_088525462.1">
    <property type="nucleotide sequence ID" value="NZ_NGUP01000003.1"/>
</dbReference>
<keyword evidence="8 16" id="KW-0808">Transferase</keyword>
<evidence type="ECO:0000256" key="11">
    <source>
        <dbReference type="ARBA" id="ARBA00022840"/>
    </source>
</evidence>
<evidence type="ECO:0000256" key="1">
    <source>
        <dbReference type="ARBA" id="ARBA00001206"/>
    </source>
</evidence>
<evidence type="ECO:0000256" key="2">
    <source>
        <dbReference type="ARBA" id="ARBA00001958"/>
    </source>
</evidence>
<evidence type="ECO:0000256" key="10">
    <source>
        <dbReference type="ARBA" id="ARBA00022777"/>
    </source>
</evidence>
<proteinExistence type="inferred from homology"/>
<protein>
    <recommendedName>
        <fullName evidence="15 16">Type III pantothenate kinase</fullName>
        <ecNumber evidence="6 16">2.7.1.33</ecNumber>
    </recommendedName>
    <alternativeName>
        <fullName evidence="16">PanK-III</fullName>
    </alternativeName>
    <alternativeName>
        <fullName evidence="16">Pantothenic acid kinase</fullName>
    </alternativeName>
</protein>